<comment type="subcellular location">
    <subcellularLocation>
        <location evidence="2">Cytoplasm</location>
    </subcellularLocation>
</comment>
<evidence type="ECO:0000313" key="11">
    <source>
        <dbReference type="EMBL" id="CAK8683710.1"/>
    </source>
</evidence>
<evidence type="ECO:0000256" key="8">
    <source>
        <dbReference type="ARBA" id="ARBA00022801"/>
    </source>
</evidence>
<keyword evidence="7" id="KW-0963">Cytoplasm</keyword>
<dbReference type="SUPFAM" id="SSF82171">
    <property type="entry name" value="DPP6 N-terminal domain-like"/>
    <property type="match status" value="1"/>
</dbReference>
<dbReference type="PANTHER" id="PTHR42776:SF4">
    <property type="entry name" value="ACYLAMINO-ACID-RELEASING ENZYME"/>
    <property type="match status" value="1"/>
</dbReference>
<dbReference type="Pfam" id="PF00326">
    <property type="entry name" value="Peptidase_S9"/>
    <property type="match status" value="1"/>
</dbReference>
<evidence type="ECO:0000256" key="4">
    <source>
        <dbReference type="ARBA" id="ARBA00011881"/>
    </source>
</evidence>
<dbReference type="SUPFAM" id="SSF53474">
    <property type="entry name" value="alpha/beta-Hydrolases"/>
    <property type="match status" value="1"/>
</dbReference>
<dbReference type="InterPro" id="IPR045550">
    <property type="entry name" value="AARE_N"/>
</dbReference>
<evidence type="ECO:0000256" key="3">
    <source>
        <dbReference type="ARBA" id="ARBA00010040"/>
    </source>
</evidence>
<comment type="subunit">
    <text evidence="4">Homotetramer.</text>
</comment>
<proteinExistence type="inferred from homology"/>
<dbReference type="PANTHER" id="PTHR42776">
    <property type="entry name" value="SERINE PEPTIDASE S9 FAMILY MEMBER"/>
    <property type="match status" value="1"/>
</dbReference>
<dbReference type="EC" id="3.4.19.1" evidence="5"/>
<dbReference type="Proteomes" id="UP001642483">
    <property type="component" value="Unassembled WGS sequence"/>
</dbReference>
<dbReference type="Pfam" id="PF19283">
    <property type="entry name" value="APEH_N"/>
    <property type="match status" value="1"/>
</dbReference>
<keyword evidence="8" id="KW-0378">Hydrolase</keyword>
<feature type="domain" description="Peptidase S9 prolyl oligopeptidase catalytic" evidence="9">
    <location>
        <begin position="486"/>
        <end position="697"/>
    </location>
</feature>
<protein>
    <recommendedName>
        <fullName evidence="6">Acylamino-acid-releasing enzyme</fullName>
        <ecNumber evidence="5">3.4.19.1</ecNumber>
    </recommendedName>
</protein>
<dbReference type="Gene3D" id="2.120.10.30">
    <property type="entry name" value="TolB, C-terminal domain"/>
    <property type="match status" value="1"/>
</dbReference>
<evidence type="ECO:0000256" key="1">
    <source>
        <dbReference type="ARBA" id="ARBA00000721"/>
    </source>
</evidence>
<evidence type="ECO:0000313" key="12">
    <source>
        <dbReference type="Proteomes" id="UP001642483"/>
    </source>
</evidence>
<evidence type="ECO:0000256" key="6">
    <source>
        <dbReference type="ARBA" id="ARBA00018421"/>
    </source>
</evidence>
<dbReference type="Gene3D" id="3.40.50.1820">
    <property type="entry name" value="alpha/beta hydrolase"/>
    <property type="match status" value="1"/>
</dbReference>
<dbReference type="InterPro" id="IPR001375">
    <property type="entry name" value="Peptidase_S9_cat"/>
</dbReference>
<comment type="similarity">
    <text evidence="3">Belongs to the peptidase S9C family.</text>
</comment>
<sequence length="701" mass="78812">MSSFEEKCVSVYSDLAQFCTIDNVIATKSNTSDDITHWEATWSHRDIERNAQISFRTSGFLSTAKGRPSNISNSGTSELNGEKIVRLSHCGNKRAILREVLVKDTKHDFLEIWNGLCKTSNIDLTDEDKHGKVHVDGTFGCMEWSHDGSKILYVAEKKLPKTASFFKKFKEGEEIVRGNEFLYKEDWGEQLVGSYQPNLYLYDVNTKDISDLDQFIPSDFSVSNAMWSKNDSFIIFVGWKSSPWKVGLIYCKNRLSTLFKYDFSTNVVQLLTDGNSCVFSPNFSPDGNNLVYLETIPFGPHVQCSKMKCINFVDPEPRLVVDVVNKPVGASSFQGLFLDAIPRNCWISDNQLVLHSDHRSNRAILIIDICTGNVNLLETEGGWTLLCISNGFLFASHSTPNTPPVLKAALYDPMMSKLEWFNLGTSIAPMSDIKWTIKTFQPNLVHDDYPEFDYEAILLQPGSQKTSLGLIVNPHGGPHVHFPAEFDLCSSYLCKLGFNVLRINFRGSRGFGQDCIFSLPTNVTKIDINDVQQAAEWAKNELNVPSGKVYIYGGSHGGFLTLQLVARFPEFYVAGSPRNPVTNFSSMLGTTDIVDWLYCEFGGKFGYDVPSAPEFCAKAMTFSPIIHVSKVKTPLLFRIGGADIRVPPSQSYEYIHALQGLGKKVRVLYYKDNDHPINHVDAQGDWIINMAKWFFEHGFPE</sequence>
<evidence type="ECO:0000256" key="7">
    <source>
        <dbReference type="ARBA" id="ARBA00022490"/>
    </source>
</evidence>
<accession>A0ABP0FWZ9</accession>
<comment type="catalytic activity">
    <reaction evidence="1">
        <text>Cleavage of an N-acetyl or N-formyl amino acid from the N-terminus of a polypeptide.</text>
        <dbReference type="EC" id="3.4.19.1"/>
    </reaction>
</comment>
<evidence type="ECO:0000256" key="5">
    <source>
        <dbReference type="ARBA" id="ARBA00012917"/>
    </source>
</evidence>
<comment type="caution">
    <text evidence="11">The sequence shown here is derived from an EMBL/GenBank/DDBJ whole genome shotgun (WGS) entry which is preliminary data.</text>
</comment>
<feature type="domain" description="Acylamino-acid-releasing enzyme N-terminal" evidence="10">
    <location>
        <begin position="12"/>
        <end position="420"/>
    </location>
</feature>
<gene>
    <name evidence="11" type="ORF">CVLEPA_LOCUS14753</name>
</gene>
<evidence type="ECO:0000259" key="9">
    <source>
        <dbReference type="Pfam" id="PF00326"/>
    </source>
</evidence>
<name>A0ABP0FWZ9_CLALP</name>
<reference evidence="11 12" key="1">
    <citation type="submission" date="2024-02" db="EMBL/GenBank/DDBJ databases">
        <authorList>
            <person name="Daric V."/>
            <person name="Darras S."/>
        </authorList>
    </citation>
    <scope>NUCLEOTIDE SEQUENCE [LARGE SCALE GENOMIC DNA]</scope>
</reference>
<evidence type="ECO:0000256" key="2">
    <source>
        <dbReference type="ARBA" id="ARBA00004496"/>
    </source>
</evidence>
<keyword evidence="12" id="KW-1185">Reference proteome</keyword>
<organism evidence="11 12">
    <name type="scientific">Clavelina lepadiformis</name>
    <name type="common">Light-bulb sea squirt</name>
    <name type="synonym">Ascidia lepadiformis</name>
    <dbReference type="NCBI Taxonomy" id="159417"/>
    <lineage>
        <taxon>Eukaryota</taxon>
        <taxon>Metazoa</taxon>
        <taxon>Chordata</taxon>
        <taxon>Tunicata</taxon>
        <taxon>Ascidiacea</taxon>
        <taxon>Aplousobranchia</taxon>
        <taxon>Clavelinidae</taxon>
        <taxon>Clavelina</taxon>
    </lineage>
</organism>
<evidence type="ECO:0000259" key="10">
    <source>
        <dbReference type="Pfam" id="PF19283"/>
    </source>
</evidence>
<dbReference type="InterPro" id="IPR011042">
    <property type="entry name" value="6-blade_b-propeller_TolB-like"/>
</dbReference>
<dbReference type="InterPro" id="IPR029058">
    <property type="entry name" value="AB_hydrolase_fold"/>
</dbReference>
<dbReference type="EMBL" id="CAWYQH010000097">
    <property type="protein sequence ID" value="CAK8683710.1"/>
    <property type="molecule type" value="Genomic_DNA"/>
</dbReference>